<dbReference type="Proteomes" id="UP000593577">
    <property type="component" value="Unassembled WGS sequence"/>
</dbReference>
<dbReference type="EMBL" id="JABFAA010000013">
    <property type="protein sequence ID" value="MBA0699253.1"/>
    <property type="molecule type" value="Genomic_DNA"/>
</dbReference>
<organism evidence="2 3">
    <name type="scientific">Gossypium aridum</name>
    <name type="common">American cotton</name>
    <name type="synonym">Erioxylum aridum</name>
    <dbReference type="NCBI Taxonomy" id="34290"/>
    <lineage>
        <taxon>Eukaryota</taxon>
        <taxon>Viridiplantae</taxon>
        <taxon>Streptophyta</taxon>
        <taxon>Embryophyta</taxon>
        <taxon>Tracheophyta</taxon>
        <taxon>Spermatophyta</taxon>
        <taxon>Magnoliopsida</taxon>
        <taxon>eudicotyledons</taxon>
        <taxon>Gunneridae</taxon>
        <taxon>Pentapetalae</taxon>
        <taxon>rosids</taxon>
        <taxon>malvids</taxon>
        <taxon>Malvales</taxon>
        <taxon>Malvaceae</taxon>
        <taxon>Malvoideae</taxon>
        <taxon>Gossypium</taxon>
    </lineage>
</organism>
<comment type="caution">
    <text evidence="2">The sequence shown here is derived from an EMBL/GenBank/DDBJ whole genome shotgun (WGS) entry which is preliminary data.</text>
</comment>
<evidence type="ECO:0000256" key="1">
    <source>
        <dbReference type="SAM" id="MobiDB-lite"/>
    </source>
</evidence>
<proteinExistence type="predicted"/>
<evidence type="ECO:0000313" key="2">
    <source>
        <dbReference type="EMBL" id="MBA0699253.1"/>
    </source>
</evidence>
<protein>
    <submittedName>
        <fullName evidence="2">Uncharacterized protein</fullName>
    </submittedName>
</protein>
<evidence type="ECO:0000313" key="3">
    <source>
        <dbReference type="Proteomes" id="UP000593577"/>
    </source>
</evidence>
<keyword evidence="3" id="KW-1185">Reference proteome</keyword>
<feature type="region of interest" description="Disordered" evidence="1">
    <location>
        <begin position="103"/>
        <end position="122"/>
    </location>
</feature>
<gene>
    <name evidence="2" type="ORF">Goari_000906</name>
</gene>
<sequence>MSSSLAENSNVSDNNHVDSNLHQHNVNSADFGGDYDESDDYKRYLNESITKSEKSKLGIYLEELNMGKKVITPLRSSLKSKTVQAIACFDDWMRAKGFSMEIGYKNDDNDEDDKDDVSRISF</sequence>
<dbReference type="AlphaFoldDB" id="A0A7J8YI31"/>
<name>A0A7J8YI31_GOSAI</name>
<feature type="region of interest" description="Disordered" evidence="1">
    <location>
        <begin position="1"/>
        <end position="34"/>
    </location>
</feature>
<accession>A0A7J8YI31</accession>
<reference evidence="2 3" key="1">
    <citation type="journal article" date="2019" name="Genome Biol. Evol.">
        <title>Insights into the evolution of the New World diploid cottons (Gossypium, subgenus Houzingenia) based on genome sequencing.</title>
        <authorList>
            <person name="Grover C.E."/>
            <person name="Arick M.A. 2nd"/>
            <person name="Thrash A."/>
            <person name="Conover J.L."/>
            <person name="Sanders W.S."/>
            <person name="Peterson D.G."/>
            <person name="Frelichowski J.E."/>
            <person name="Scheffler J.A."/>
            <person name="Scheffler B.E."/>
            <person name="Wendel J.F."/>
        </authorList>
    </citation>
    <scope>NUCLEOTIDE SEQUENCE [LARGE SCALE GENOMIC DNA]</scope>
    <source>
        <strain evidence="2">185</strain>
        <tissue evidence="2">Leaf</tissue>
    </source>
</reference>